<proteinExistence type="predicted"/>
<feature type="compositionally biased region" description="Polar residues" evidence="1">
    <location>
        <begin position="1"/>
        <end position="13"/>
    </location>
</feature>
<dbReference type="OrthoDB" id="345337at2759"/>
<dbReference type="GeneID" id="25268445"/>
<evidence type="ECO:0000313" key="3">
    <source>
        <dbReference type="Proteomes" id="UP000018050"/>
    </source>
</evidence>
<feature type="region of interest" description="Disordered" evidence="1">
    <location>
        <begin position="1"/>
        <end position="22"/>
    </location>
</feature>
<dbReference type="EMBL" id="HG670450">
    <property type="protein sequence ID" value="CDI76726.1"/>
    <property type="molecule type" value="Genomic_DNA"/>
</dbReference>
<reference evidence="2" key="1">
    <citation type="submission" date="2013-10" db="EMBL/GenBank/DDBJ databases">
        <title>Genomic analysis of the causative agents of coccidiosis in chickens.</title>
        <authorList>
            <person name="Reid A.J."/>
            <person name="Blake D."/>
            <person name="Billington K."/>
            <person name="Browne H."/>
            <person name="Dunn M."/>
            <person name="Hung S."/>
            <person name="Kawahara F."/>
            <person name="Miranda-Saavedra D."/>
            <person name="Mourier T."/>
            <person name="Nagra H."/>
            <person name="Otto T.D."/>
            <person name="Rawlings N."/>
            <person name="Sanchez A."/>
            <person name="Sanders M."/>
            <person name="Subramaniam C."/>
            <person name="Tay Y."/>
            <person name="Dear P."/>
            <person name="Doerig C."/>
            <person name="Gruber A."/>
            <person name="Parkinson J."/>
            <person name="Shirley M."/>
            <person name="Wan K.L."/>
            <person name="Berriman M."/>
            <person name="Tomley F."/>
            <person name="Pain A."/>
        </authorList>
    </citation>
    <scope>NUCLEOTIDE SEQUENCE</scope>
    <source>
        <strain evidence="2">Houghton</strain>
    </source>
</reference>
<sequence>MMPTDESPSSQGQPNGGKHVTGKIPHALNVFETVEKAGDNGEIVEWPRVVEGRLLYQGEVKVGNHILPVCEEASFIPSVPENPESAAEAFAGNYDGNFPETTGRDVSSFVEIKAPVKYRDGRKEEVKAHLAARGHLVIGALSQSDESASPDGRDLFAPYEHKLAKFVIIISSLSGNCAWYVVEEIRRLLYLRDGRLSRSADLESRKEACSSLARLACLRKSLAEMEDHGRRFTCHSSADALHELEAALAGALAYRSADGKHPAVYIPVASFIPASLYLRVTPAEIQRTLLSVFDRVWGKLGAASRRHTEKISRVAVVLDFSGMSQLDLAAYSTHRLLGDIGEVLRAYCPWLVYKIVLFKLWFAREFLWELFRPALQADCRVVTAEDEEALLQEIQADGTFILHTLGGFNECSVLRCRRPVYRLRQPPQPLGVNEWFNREGEATDFWEEMEKLYEEAPWAPPEGDPVDDIQTRGHDNISAALPRRIQDESREQALQSKEEELEELINRQECTVPHFKKALKQVLNARDVDGEFAKAFTAPKMELTRPVFSMENVTKSDVQICIWKTPKDEMEAAKGTAQMLMKIFEKRNMWTHPFLPSKYMHAFERTTYPLDCVYHSSPVSPMKPQETLPVVRPTAPKDGLMRTAPVKENLPASCNRVALDAINFL</sequence>
<dbReference type="InterPro" id="IPR036865">
    <property type="entry name" value="CRAL-TRIO_dom_sf"/>
</dbReference>
<accession>U6G8Y7</accession>
<name>U6G8Y7_EIMAC</name>
<evidence type="ECO:0000256" key="1">
    <source>
        <dbReference type="SAM" id="MobiDB-lite"/>
    </source>
</evidence>
<dbReference type="Gene3D" id="3.40.525.10">
    <property type="entry name" value="CRAL-TRIO lipid binding domain"/>
    <property type="match status" value="1"/>
</dbReference>
<gene>
    <name evidence="2" type="ORF">EAH_00003750</name>
</gene>
<evidence type="ECO:0000313" key="2">
    <source>
        <dbReference type="EMBL" id="CDI76726.1"/>
    </source>
</evidence>
<dbReference type="RefSeq" id="XP_013252791.1">
    <property type="nucleotide sequence ID" value="XM_013397337.1"/>
</dbReference>
<dbReference type="Proteomes" id="UP000018050">
    <property type="component" value="Unassembled WGS sequence"/>
</dbReference>
<keyword evidence="3" id="KW-1185">Reference proteome</keyword>
<reference evidence="2" key="2">
    <citation type="submission" date="2013-10" db="EMBL/GenBank/DDBJ databases">
        <authorList>
            <person name="Aslett M."/>
        </authorList>
    </citation>
    <scope>NUCLEOTIDE SEQUENCE</scope>
    <source>
        <strain evidence="2">Houghton</strain>
    </source>
</reference>
<organism evidence="2 3">
    <name type="scientific">Eimeria acervulina</name>
    <name type="common">Coccidian parasite</name>
    <dbReference type="NCBI Taxonomy" id="5801"/>
    <lineage>
        <taxon>Eukaryota</taxon>
        <taxon>Sar</taxon>
        <taxon>Alveolata</taxon>
        <taxon>Apicomplexa</taxon>
        <taxon>Conoidasida</taxon>
        <taxon>Coccidia</taxon>
        <taxon>Eucoccidiorida</taxon>
        <taxon>Eimeriorina</taxon>
        <taxon>Eimeriidae</taxon>
        <taxon>Eimeria</taxon>
    </lineage>
</organism>
<protein>
    <submittedName>
        <fullName evidence="2">Uncharacterized protein</fullName>
    </submittedName>
</protein>
<dbReference type="VEuPathDB" id="ToxoDB:EAH_00003750"/>
<dbReference type="OMA" id="MHAFERT"/>
<dbReference type="SUPFAM" id="SSF52087">
    <property type="entry name" value="CRAL/TRIO domain"/>
    <property type="match status" value="1"/>
</dbReference>
<dbReference type="AlphaFoldDB" id="U6G8Y7"/>